<organism evidence="1">
    <name type="scientific">gut metagenome</name>
    <dbReference type="NCBI Taxonomy" id="749906"/>
    <lineage>
        <taxon>unclassified sequences</taxon>
        <taxon>metagenomes</taxon>
        <taxon>organismal metagenomes</taxon>
    </lineage>
</organism>
<accession>J9H773</accession>
<dbReference type="EMBL" id="AMCI01000268">
    <property type="protein sequence ID" value="EJX10035.1"/>
    <property type="molecule type" value="Genomic_DNA"/>
</dbReference>
<evidence type="ECO:0000313" key="1">
    <source>
        <dbReference type="EMBL" id="EJX10035.1"/>
    </source>
</evidence>
<sequence>MRSEWEDKQMVVLLLDTGERYLPTELFVFDSLPLD</sequence>
<dbReference type="AlphaFoldDB" id="J9H773"/>
<protein>
    <submittedName>
        <fullName evidence="1">Uncharacterized protein</fullName>
    </submittedName>
</protein>
<reference evidence="1" key="1">
    <citation type="journal article" date="2012" name="PLoS ONE">
        <title>Gene sets for utilization of primary and secondary nutrition supplies in the distal gut of endangered iberian lynx.</title>
        <authorList>
            <person name="Alcaide M."/>
            <person name="Messina E."/>
            <person name="Richter M."/>
            <person name="Bargiela R."/>
            <person name="Peplies J."/>
            <person name="Huws S.A."/>
            <person name="Newbold C.J."/>
            <person name="Golyshin P.N."/>
            <person name="Simon M.A."/>
            <person name="Lopez G."/>
            <person name="Yakimov M.M."/>
            <person name="Ferrer M."/>
        </authorList>
    </citation>
    <scope>NUCLEOTIDE SEQUENCE</scope>
</reference>
<proteinExistence type="predicted"/>
<comment type="caution">
    <text evidence="1">The sequence shown here is derived from an EMBL/GenBank/DDBJ whole genome shotgun (WGS) entry which is preliminary data.</text>
</comment>
<name>J9H773_9ZZZZ</name>
<gene>
    <name evidence="1" type="ORF">EVA_01855</name>
</gene>